<dbReference type="Pfam" id="PF01048">
    <property type="entry name" value="PNP_UDP_1"/>
    <property type="match status" value="1"/>
</dbReference>
<dbReference type="InterPro" id="IPR035994">
    <property type="entry name" value="Nucleoside_phosphorylase_sf"/>
</dbReference>
<evidence type="ECO:0000256" key="2">
    <source>
        <dbReference type="ARBA" id="ARBA00006751"/>
    </source>
</evidence>
<evidence type="ECO:0000256" key="6">
    <source>
        <dbReference type="ARBA" id="ARBA00031036"/>
    </source>
</evidence>
<dbReference type="GO" id="GO:0009116">
    <property type="term" value="P:nucleoside metabolic process"/>
    <property type="evidence" value="ECO:0007669"/>
    <property type="project" value="InterPro"/>
</dbReference>
<dbReference type="GO" id="GO:0004731">
    <property type="term" value="F:purine-nucleoside phosphorylase activity"/>
    <property type="evidence" value="ECO:0007669"/>
    <property type="project" value="UniProtKB-EC"/>
</dbReference>
<dbReference type="GO" id="GO:0005737">
    <property type="term" value="C:cytoplasm"/>
    <property type="evidence" value="ECO:0007669"/>
    <property type="project" value="TreeGrafter"/>
</dbReference>
<feature type="binding site" evidence="7">
    <location>
        <position position="24"/>
    </location>
    <ligand>
        <name>phosphate</name>
        <dbReference type="ChEBI" id="CHEBI:43474"/>
    </ligand>
</feature>
<feature type="binding site" evidence="7">
    <location>
        <position position="181"/>
    </location>
    <ligand>
        <name>a purine D-ribonucleoside</name>
        <dbReference type="ChEBI" id="CHEBI:142355"/>
    </ligand>
</feature>
<gene>
    <name evidence="10" type="ORF">C1280_19600</name>
</gene>
<feature type="binding site" evidence="7">
    <location>
        <position position="223"/>
    </location>
    <ligand>
        <name>a purine D-ribonucleoside</name>
        <dbReference type="ChEBI" id="CHEBI:142355"/>
    </ligand>
</feature>
<name>A0A2Z3GYX4_9BACT</name>
<feature type="binding site" evidence="7">
    <location>
        <position position="107"/>
    </location>
    <ligand>
        <name>phosphate</name>
        <dbReference type="ChEBI" id="CHEBI:43474"/>
    </ligand>
</feature>
<evidence type="ECO:0000256" key="5">
    <source>
        <dbReference type="ARBA" id="ARBA00022679"/>
    </source>
</evidence>
<dbReference type="RefSeq" id="WP_010040377.1">
    <property type="nucleotide sequence ID" value="NZ_CP025958.1"/>
</dbReference>
<dbReference type="InterPro" id="IPR000845">
    <property type="entry name" value="Nucleoside_phosphorylase_d"/>
</dbReference>
<dbReference type="UniPathway" id="UPA00606"/>
<dbReference type="PANTHER" id="PTHR11904">
    <property type="entry name" value="METHYLTHIOADENOSINE/PURINE NUCLEOSIDE PHOSPHORYLASE"/>
    <property type="match status" value="1"/>
</dbReference>
<dbReference type="EC" id="2.4.2.1" evidence="3"/>
<evidence type="ECO:0000259" key="9">
    <source>
        <dbReference type="Pfam" id="PF01048"/>
    </source>
</evidence>
<keyword evidence="5" id="KW-0808">Transferase</keyword>
<feature type="signal peptide" evidence="8">
    <location>
        <begin position="1"/>
        <end position="18"/>
    </location>
</feature>
<evidence type="ECO:0000256" key="3">
    <source>
        <dbReference type="ARBA" id="ARBA00011886"/>
    </source>
</evidence>
<evidence type="ECO:0000256" key="7">
    <source>
        <dbReference type="PIRSR" id="PIRSR000477-2"/>
    </source>
</evidence>
<proteinExistence type="inferred from homology"/>
<feature type="chain" id="PRO_5016410089" description="purine-nucleoside phosphorylase" evidence="8">
    <location>
        <begin position="19"/>
        <end position="261"/>
    </location>
</feature>
<dbReference type="PANTHER" id="PTHR11904:SF9">
    <property type="entry name" value="PURINE NUCLEOSIDE PHOSPHORYLASE-RELATED"/>
    <property type="match status" value="1"/>
</dbReference>
<dbReference type="NCBIfam" id="NF006054">
    <property type="entry name" value="PRK08202.1"/>
    <property type="match status" value="1"/>
</dbReference>
<dbReference type="Proteomes" id="UP000245802">
    <property type="component" value="Chromosome"/>
</dbReference>
<dbReference type="SUPFAM" id="SSF53167">
    <property type="entry name" value="Purine and uridine phosphorylases"/>
    <property type="match status" value="1"/>
</dbReference>
<dbReference type="NCBIfam" id="TIGR01697">
    <property type="entry name" value="PNPH-PUNA-XAPA"/>
    <property type="match status" value="1"/>
</dbReference>
<comment type="similarity">
    <text evidence="2">Belongs to the PNP/MTAP phosphorylase family.</text>
</comment>
<accession>A0A2Z3GYX4</accession>
<reference evidence="10 11" key="1">
    <citation type="submission" date="2018-01" db="EMBL/GenBank/DDBJ databases">
        <title>G. obscuriglobus.</title>
        <authorList>
            <person name="Franke J."/>
            <person name="Blomberg W."/>
            <person name="Selmecki A."/>
        </authorList>
    </citation>
    <scope>NUCLEOTIDE SEQUENCE [LARGE SCALE GENOMIC DNA]</scope>
    <source>
        <strain evidence="10 11">DSM 5831</strain>
    </source>
</reference>
<dbReference type="PIRSF" id="PIRSF000477">
    <property type="entry name" value="PurNPase"/>
    <property type="match status" value="1"/>
</dbReference>
<organism evidence="10 11">
    <name type="scientific">Gemmata obscuriglobus</name>
    <dbReference type="NCBI Taxonomy" id="114"/>
    <lineage>
        <taxon>Bacteria</taxon>
        <taxon>Pseudomonadati</taxon>
        <taxon>Planctomycetota</taxon>
        <taxon>Planctomycetia</taxon>
        <taxon>Gemmatales</taxon>
        <taxon>Gemmataceae</taxon>
        <taxon>Gemmata</taxon>
    </lineage>
</organism>
<protein>
    <recommendedName>
        <fullName evidence="3">purine-nucleoside phosphorylase</fullName>
        <ecNumber evidence="3">2.4.2.1</ecNumber>
    </recommendedName>
    <alternativeName>
        <fullName evidence="6">Inosine-guanosine phosphorylase</fullName>
    </alternativeName>
</protein>
<evidence type="ECO:0000313" key="11">
    <source>
        <dbReference type="Proteomes" id="UP000245802"/>
    </source>
</evidence>
<dbReference type="InterPro" id="IPR011268">
    <property type="entry name" value="Purine_phosphorylase"/>
</dbReference>
<keyword evidence="8" id="KW-0732">Signal</keyword>
<dbReference type="KEGG" id="gog:C1280_19600"/>
<feature type="binding site" evidence="7">
    <location>
        <begin position="75"/>
        <end position="77"/>
    </location>
    <ligand>
        <name>phosphate</name>
        <dbReference type="ChEBI" id="CHEBI:43474"/>
    </ligand>
</feature>
<evidence type="ECO:0000256" key="4">
    <source>
        <dbReference type="ARBA" id="ARBA00022676"/>
    </source>
</evidence>
<dbReference type="OrthoDB" id="277228at2"/>
<dbReference type="EMBL" id="CP025958">
    <property type="protein sequence ID" value="AWM38973.1"/>
    <property type="molecule type" value="Genomic_DNA"/>
</dbReference>
<evidence type="ECO:0000313" key="10">
    <source>
        <dbReference type="EMBL" id="AWM38973.1"/>
    </source>
</evidence>
<keyword evidence="4" id="KW-0328">Glycosyltransferase</keyword>
<dbReference type="Gene3D" id="3.40.50.1580">
    <property type="entry name" value="Nucleoside phosphorylase domain"/>
    <property type="match status" value="1"/>
</dbReference>
<feature type="binding site" evidence="7">
    <location>
        <position position="55"/>
    </location>
    <ligand>
        <name>phosphate</name>
        <dbReference type="ChEBI" id="CHEBI:43474"/>
    </ligand>
</feature>
<evidence type="ECO:0000256" key="8">
    <source>
        <dbReference type="SAM" id="SignalP"/>
    </source>
</evidence>
<evidence type="ECO:0000256" key="1">
    <source>
        <dbReference type="ARBA" id="ARBA00005058"/>
    </source>
</evidence>
<keyword evidence="11" id="KW-1185">Reference proteome</keyword>
<feature type="binding site" evidence="7">
    <location>
        <position position="200"/>
    </location>
    <ligand>
        <name>phosphate</name>
        <dbReference type="ChEBI" id="CHEBI:43474"/>
    </ligand>
</feature>
<sequence>MAAFAAFARTAAALAPRAAVVLGSGLGGAAAAFVERAAVPFGAVPGLVPPSVHGHGGTLAVGEWGGVPALLVRGRVHFYEGHPWEVVTGTVRTAAELGARRLVLTNAAGGINPALSPGALMAIRGHLKLLGPAAWRGLAAGDGSVRPYAARLIEVMRAHERAGGRELLAGLYAALTGPSYETPAEIRALAACGADAVGMSTALEAEAAAARGLEVAAISCVTNKAAGIGGTALDHAEVLTNAALAVDRLGALLGALIRAPY</sequence>
<feature type="domain" description="Nucleoside phosphorylase" evidence="9">
    <location>
        <begin position="18"/>
        <end position="258"/>
    </location>
</feature>
<dbReference type="CDD" id="cd09009">
    <property type="entry name" value="PNP-EcPNPII_like"/>
    <property type="match status" value="1"/>
</dbReference>
<comment type="pathway">
    <text evidence="1">Purine metabolism; purine nucleoside salvage.</text>
</comment>
<dbReference type="AlphaFoldDB" id="A0A2Z3GYX4"/>